<evidence type="ECO:0000313" key="7">
    <source>
        <dbReference type="Proteomes" id="UP001108029"/>
    </source>
</evidence>
<gene>
    <name evidence="6" type="ORF">LJ657_42920</name>
</gene>
<comment type="caution">
    <text evidence="6">The sequence shown here is derived from an EMBL/GenBank/DDBJ whole genome shotgun (WGS) entry which is preliminary data.</text>
</comment>
<keyword evidence="5" id="KW-0560">Oxidoreductase</keyword>
<dbReference type="RefSeq" id="WP_232655139.1">
    <property type="nucleotide sequence ID" value="NZ_JAJSBI010000037.1"/>
</dbReference>
<dbReference type="PANTHER" id="PTHR42784">
    <property type="entry name" value="PYRANOSE 2-OXIDASE"/>
    <property type="match status" value="1"/>
</dbReference>
<comment type="cofactor">
    <cofactor evidence="1">
        <name>FAD</name>
        <dbReference type="ChEBI" id="CHEBI:57692"/>
    </cofactor>
</comment>
<evidence type="ECO:0000313" key="6">
    <source>
        <dbReference type="EMBL" id="MCD9880197.1"/>
    </source>
</evidence>
<dbReference type="InterPro" id="IPR036188">
    <property type="entry name" value="FAD/NAD-bd_sf"/>
</dbReference>
<evidence type="ECO:0000256" key="4">
    <source>
        <dbReference type="ARBA" id="ARBA00022827"/>
    </source>
</evidence>
<keyword evidence="7" id="KW-1185">Reference proteome</keyword>
<name>A0A9Q3ZD07_9ACTN</name>
<evidence type="ECO:0000256" key="3">
    <source>
        <dbReference type="ARBA" id="ARBA00022630"/>
    </source>
</evidence>
<evidence type="ECO:0000256" key="2">
    <source>
        <dbReference type="ARBA" id="ARBA00010790"/>
    </source>
</evidence>
<dbReference type="SUPFAM" id="SSF51905">
    <property type="entry name" value="FAD/NAD(P)-binding domain"/>
    <property type="match status" value="1"/>
</dbReference>
<evidence type="ECO:0000256" key="1">
    <source>
        <dbReference type="ARBA" id="ARBA00001974"/>
    </source>
</evidence>
<keyword evidence="4" id="KW-0274">FAD</keyword>
<protein>
    <submittedName>
        <fullName evidence="6">GMC family oxidoreductase</fullName>
    </submittedName>
</protein>
<accession>A0A9Q3ZD07</accession>
<reference evidence="6" key="1">
    <citation type="submission" date="2021-12" db="EMBL/GenBank/DDBJ databases">
        <authorList>
            <person name="Lee J.-H."/>
            <person name="Kim S.-B."/>
        </authorList>
    </citation>
    <scope>NUCLEOTIDE SEQUENCE</scope>
    <source>
        <strain evidence="6">NR30</strain>
    </source>
</reference>
<dbReference type="Proteomes" id="UP001108029">
    <property type="component" value="Unassembled WGS sequence"/>
</dbReference>
<dbReference type="Gene3D" id="3.50.50.60">
    <property type="entry name" value="FAD/NAD(P)-binding domain"/>
    <property type="match status" value="1"/>
</dbReference>
<dbReference type="InterPro" id="IPR051473">
    <property type="entry name" value="P2Ox-like"/>
</dbReference>
<evidence type="ECO:0000256" key="5">
    <source>
        <dbReference type="ARBA" id="ARBA00023002"/>
    </source>
</evidence>
<dbReference type="EMBL" id="JAJSBI010000037">
    <property type="protein sequence ID" value="MCD9880197.1"/>
    <property type="molecule type" value="Genomic_DNA"/>
</dbReference>
<sequence length="515" mass="54828">MTDDRARHSLIEAGPAPSRARVVIVGAGFAGLETARHLAGHGVDDILVIEGGPAGDLRHTNIVHDPDTAVDLWLNPGRDRYHQRPWESGSHRHFSGNAGIRARVGGRSLYWYGVTLPLESWALDLEHWPAAVVEDLCSSWHGGPSLYERVTTELGLTWSDGTVASPGPVRHLGGYTLRATPRASRTHPEVPGRWSAYSPLDHWRDPVTGVVGEIPGSVRFLVDSQVRNVSFRGGRAAGAVVADAHTGQPTEVAAEAVVLCAGTVENSRLAIQALSTQTGAEPRLGGLADHLAQGFFVRIDAGAVPRPLPLRPGSYYVPVPEARCNLFVSLWRVSREELVLDVKINGELSPDPDSYVACLPSDGFPWPTRVHASVSADGRAVVAAQREVLTGVWSAIATAFGLNGDLSFGEYDDPLATNVAVLPRNREKYPVGRPQTWSSALGAEDHDGGTLPLGGVLTENHEFARIPGLYAGGPATFPRIGAANPSLTTMALSRRLAAVLADRLGAAVPTGGRHA</sequence>
<dbReference type="AlphaFoldDB" id="A0A9Q3ZD07"/>
<comment type="similarity">
    <text evidence="2">Belongs to the GMC oxidoreductase family.</text>
</comment>
<dbReference type="PANTHER" id="PTHR42784:SF1">
    <property type="entry name" value="PYRANOSE 2-OXIDASE"/>
    <property type="match status" value="1"/>
</dbReference>
<organism evidence="6 7">
    <name type="scientific">Streptomyces guryensis</name>
    <dbReference type="NCBI Taxonomy" id="2886947"/>
    <lineage>
        <taxon>Bacteria</taxon>
        <taxon>Bacillati</taxon>
        <taxon>Actinomycetota</taxon>
        <taxon>Actinomycetes</taxon>
        <taxon>Kitasatosporales</taxon>
        <taxon>Streptomycetaceae</taxon>
        <taxon>Streptomyces</taxon>
    </lineage>
</organism>
<dbReference type="GO" id="GO:0016491">
    <property type="term" value="F:oxidoreductase activity"/>
    <property type="evidence" value="ECO:0007669"/>
    <property type="project" value="UniProtKB-KW"/>
</dbReference>
<proteinExistence type="inferred from homology"/>
<keyword evidence="3" id="KW-0285">Flavoprotein</keyword>